<feature type="domain" description="Virulence-associated protein E-like" evidence="1">
    <location>
        <begin position="263"/>
        <end position="473"/>
    </location>
</feature>
<protein>
    <submittedName>
        <fullName evidence="2">Virulence-associated E family protein</fullName>
    </submittedName>
</protein>
<name>A0ABT4A8Z4_9BACT</name>
<keyword evidence="3" id="KW-1185">Reference proteome</keyword>
<evidence type="ECO:0000313" key="3">
    <source>
        <dbReference type="Proteomes" id="UP001207654"/>
    </source>
</evidence>
<evidence type="ECO:0000313" key="2">
    <source>
        <dbReference type="EMBL" id="MCY1077407.1"/>
    </source>
</evidence>
<evidence type="ECO:0000259" key="1">
    <source>
        <dbReference type="Pfam" id="PF05272"/>
    </source>
</evidence>
<dbReference type="InterPro" id="IPR007936">
    <property type="entry name" value="VapE-like_dom"/>
</dbReference>
<proteinExistence type="predicted"/>
<reference evidence="2 3" key="1">
    <citation type="submission" date="2022-11" db="EMBL/GenBank/DDBJ databases">
        <title>Minimal conservation of predation-associated metabolite biosynthetic gene clusters underscores biosynthetic potential of Myxococcota including descriptions for ten novel species: Archangium lansinium sp. nov., Myxococcus landrumus sp. nov., Nannocystis bai.</title>
        <authorList>
            <person name="Ahearne A."/>
            <person name="Stevens C."/>
            <person name="Phillips K."/>
        </authorList>
    </citation>
    <scope>NUCLEOTIDE SEQUENCE [LARGE SCALE GENOMIC DNA]</scope>
    <source>
        <strain evidence="2 3">MIWBW</strain>
    </source>
</reference>
<comment type="caution">
    <text evidence="2">The sequence shown here is derived from an EMBL/GenBank/DDBJ whole genome shotgun (WGS) entry which is preliminary data.</text>
</comment>
<dbReference type="Pfam" id="PF05272">
    <property type="entry name" value="VapE-like_dom"/>
    <property type="match status" value="1"/>
</dbReference>
<dbReference type="RefSeq" id="WP_267536240.1">
    <property type="nucleotide sequence ID" value="NZ_JAPNKA010000001.1"/>
</dbReference>
<gene>
    <name evidence="2" type="ORF">OV287_23325</name>
</gene>
<sequence length="553" mass="62088">MALERHGPAITGQAGGLHTVQAGMILTRDHALTDEEAWPLLEEWNETCVPPWEPDELRAKALGNGKKYARGEYGSRRTLDVVERARKLIHDWRADVEESPATEPERERSMDMMIQACRELVRTSTEPAHRERIQNELIAATGLGALALALPRVRAALEKRAEPSAEQTTWTVYGFELSPSGAPVPNMDNVVRALEHEKHSVFFEVFSQRLRGPRGEWSDADDLALALHLQRDLGLSKVTPQIVNHGVQTYARSRARDVVREHLERLTWDGTPRIAGFLAAVYGAPDTDYTRAASANFWKSMAARVLQPGCKVDHMLVLEGSQGIRKSTSARAIAGEHLFAEASESPTSKDFFLALQGKLIVEVAEMDSFSRAEVAAVKRVLTCRSDRFRAPYERTSRDWPRRGVFVGTTNRDDWARDDTGGRRFWPIRCTRVDIDYINANRDQLFAEAVSKVNAGESWWEMPAEATQAEQEARRQVDPWEELIGAYLSGPEAPGKVTTANVLRLAVNLDTSRMDRAAEMRAASVLKRLGFVRVDGWHDGRKAKYWRREEVGSA</sequence>
<dbReference type="Proteomes" id="UP001207654">
    <property type="component" value="Unassembled WGS sequence"/>
</dbReference>
<dbReference type="PANTHER" id="PTHR34985">
    <property type="entry name" value="SLR0554 PROTEIN"/>
    <property type="match status" value="1"/>
</dbReference>
<dbReference type="EMBL" id="JAPNKA010000001">
    <property type="protein sequence ID" value="MCY1077407.1"/>
    <property type="molecule type" value="Genomic_DNA"/>
</dbReference>
<dbReference type="PANTHER" id="PTHR34985:SF1">
    <property type="entry name" value="SLR0554 PROTEIN"/>
    <property type="match status" value="1"/>
</dbReference>
<accession>A0ABT4A8Z4</accession>
<organism evidence="2 3">
    <name type="scientific">Archangium lansingense</name>
    <dbReference type="NCBI Taxonomy" id="2995310"/>
    <lineage>
        <taxon>Bacteria</taxon>
        <taxon>Pseudomonadati</taxon>
        <taxon>Myxococcota</taxon>
        <taxon>Myxococcia</taxon>
        <taxon>Myxococcales</taxon>
        <taxon>Cystobacterineae</taxon>
        <taxon>Archangiaceae</taxon>
        <taxon>Archangium</taxon>
    </lineage>
</organism>